<accession>A0ABY5YBR8</accession>
<evidence type="ECO:0000313" key="1">
    <source>
        <dbReference type="EMBL" id="UWX56503.1"/>
    </source>
</evidence>
<protein>
    <recommendedName>
        <fullName evidence="3">Transposase</fullName>
    </recommendedName>
</protein>
<dbReference type="EMBL" id="CP104205">
    <property type="protein sequence ID" value="UWX56503.1"/>
    <property type="molecule type" value="Genomic_DNA"/>
</dbReference>
<gene>
    <name evidence="1" type="ORF">NYZ99_10110</name>
</gene>
<evidence type="ECO:0000313" key="2">
    <source>
        <dbReference type="Proteomes" id="UP001059209"/>
    </source>
</evidence>
<dbReference type="RefSeq" id="WP_260575138.1">
    <property type="nucleotide sequence ID" value="NZ_CP104205.1"/>
</dbReference>
<dbReference type="Proteomes" id="UP001059209">
    <property type="component" value="Chromosome"/>
</dbReference>
<evidence type="ECO:0008006" key="3">
    <source>
        <dbReference type="Google" id="ProtNLM"/>
    </source>
</evidence>
<organism evidence="1 2">
    <name type="scientific">Maribacter litopenaei</name>
    <dbReference type="NCBI Taxonomy" id="2976127"/>
    <lineage>
        <taxon>Bacteria</taxon>
        <taxon>Pseudomonadati</taxon>
        <taxon>Bacteroidota</taxon>
        <taxon>Flavobacteriia</taxon>
        <taxon>Flavobacteriales</taxon>
        <taxon>Flavobacteriaceae</taxon>
        <taxon>Maribacter</taxon>
    </lineage>
</organism>
<keyword evidence="2" id="KW-1185">Reference proteome</keyword>
<sequence>MNAKLEDLAGNNLNRLFDENMGTQSKRRTYKDTFKRDFVVQ</sequence>
<reference evidence="1" key="1">
    <citation type="submission" date="2022-09" db="EMBL/GenBank/DDBJ databases">
        <title>Maribacter litopenaei sp. nov., isolated from the intestinal tract of the Pacific White Shrimp, Litopenaeus vannamei.</title>
        <authorList>
            <person name="Kim S.Y."/>
            <person name="Hwang C.Y."/>
        </authorList>
    </citation>
    <scope>NUCLEOTIDE SEQUENCE</scope>
    <source>
        <strain evidence="1">HL-LV01</strain>
    </source>
</reference>
<proteinExistence type="predicted"/>
<name>A0ABY5YBR8_9FLAO</name>